<dbReference type="Proteomes" id="UP001596099">
    <property type="component" value="Unassembled WGS sequence"/>
</dbReference>
<proteinExistence type="predicted"/>
<name>A0ABD5RL91_9EURY</name>
<organism evidence="1 2">
    <name type="scientific">Halomarina salina</name>
    <dbReference type="NCBI Taxonomy" id="1872699"/>
    <lineage>
        <taxon>Archaea</taxon>
        <taxon>Methanobacteriati</taxon>
        <taxon>Methanobacteriota</taxon>
        <taxon>Stenosarchaea group</taxon>
        <taxon>Halobacteria</taxon>
        <taxon>Halobacteriales</taxon>
        <taxon>Natronomonadaceae</taxon>
        <taxon>Halomarina</taxon>
    </lineage>
</organism>
<dbReference type="RefSeq" id="WP_247413968.1">
    <property type="nucleotide sequence ID" value="NZ_JALLGW010000001.1"/>
</dbReference>
<keyword evidence="2" id="KW-1185">Reference proteome</keyword>
<reference evidence="1 2" key="1">
    <citation type="journal article" date="2019" name="Int. J. Syst. Evol. Microbiol.">
        <title>The Global Catalogue of Microorganisms (GCM) 10K type strain sequencing project: providing services to taxonomists for standard genome sequencing and annotation.</title>
        <authorList>
            <consortium name="The Broad Institute Genomics Platform"/>
            <consortium name="The Broad Institute Genome Sequencing Center for Infectious Disease"/>
            <person name="Wu L."/>
            <person name="Ma J."/>
        </authorList>
    </citation>
    <scope>NUCLEOTIDE SEQUENCE [LARGE SCALE GENOMIC DNA]</scope>
    <source>
        <strain evidence="1 2">CGMCC 1.12543</strain>
    </source>
</reference>
<evidence type="ECO:0000313" key="2">
    <source>
        <dbReference type="Proteomes" id="UP001596099"/>
    </source>
</evidence>
<dbReference type="EMBL" id="JBHSQH010000001">
    <property type="protein sequence ID" value="MFC5971054.1"/>
    <property type="molecule type" value="Genomic_DNA"/>
</dbReference>
<accession>A0ABD5RL91</accession>
<sequence length="337" mass="38005">MSALKLIPYTVQLHPTGKPDEMRDLSALDEEDTEVQSELTAPDIPQATGVGTFTDLFRQFCEHYESVLKDLGEDKNAEQLANVTLALSSQWKHDKNVVEGYLYLGKYGVRRALTNVPTGQRDEDGREFEDTMEKPLYFLMYTPPGETNKAYLLLERSRRYGAKGPFDITLREYVNEAYDDGANVKVRPIKTDDIFPKLRDADLATRLRLERDGSASQLHSRFDDVFGEDSMQQAIEFRPDGEDLEVVVDELESWYNESPNAFSTIDGVAYDNVKITVENNGSEETISLTKGETQLLKNIELSDQEGDIADLKEISFKAHSFLRTVAGSGVQTDSLFD</sequence>
<dbReference type="AlphaFoldDB" id="A0ABD5RL91"/>
<comment type="caution">
    <text evidence="1">The sequence shown here is derived from an EMBL/GenBank/DDBJ whole genome shotgun (WGS) entry which is preliminary data.</text>
</comment>
<gene>
    <name evidence="1" type="ORF">ACFPYI_06875</name>
</gene>
<protein>
    <submittedName>
        <fullName evidence="1">Uncharacterized protein</fullName>
    </submittedName>
</protein>
<evidence type="ECO:0000313" key="1">
    <source>
        <dbReference type="EMBL" id="MFC5971054.1"/>
    </source>
</evidence>